<gene>
    <name evidence="2" type="ORF">rCG_28295</name>
</gene>
<accession>A6IED4</accession>
<name>A6IED4_RAT</name>
<organism evidence="2 3">
    <name type="scientific">Rattus norvegicus</name>
    <name type="common">Rat</name>
    <dbReference type="NCBI Taxonomy" id="10116"/>
    <lineage>
        <taxon>Eukaryota</taxon>
        <taxon>Metazoa</taxon>
        <taxon>Chordata</taxon>
        <taxon>Craniata</taxon>
        <taxon>Vertebrata</taxon>
        <taxon>Euteleostomi</taxon>
        <taxon>Mammalia</taxon>
        <taxon>Eutheria</taxon>
        <taxon>Euarchontoglires</taxon>
        <taxon>Glires</taxon>
        <taxon>Rodentia</taxon>
        <taxon>Myomorpha</taxon>
        <taxon>Muroidea</taxon>
        <taxon>Muridae</taxon>
        <taxon>Murinae</taxon>
        <taxon>Rattus</taxon>
    </lineage>
</organism>
<evidence type="ECO:0000313" key="2">
    <source>
        <dbReference type="EMBL" id="EDM15221.1"/>
    </source>
</evidence>
<evidence type="ECO:0000256" key="1">
    <source>
        <dbReference type="SAM" id="MobiDB-lite"/>
    </source>
</evidence>
<feature type="non-terminal residue" evidence="2">
    <location>
        <position position="45"/>
    </location>
</feature>
<protein>
    <submittedName>
        <fullName evidence="2">RCG28295</fullName>
    </submittedName>
</protein>
<reference evidence="3" key="1">
    <citation type="submission" date="2005-09" db="EMBL/GenBank/DDBJ databases">
        <authorList>
            <person name="Mural R.J."/>
            <person name="Li P.W."/>
            <person name="Adams M.D."/>
            <person name="Amanatides P.G."/>
            <person name="Baden-Tillson H."/>
            <person name="Barnstead M."/>
            <person name="Chin S.H."/>
            <person name="Dew I."/>
            <person name="Evans C.A."/>
            <person name="Ferriera S."/>
            <person name="Flanigan M."/>
            <person name="Fosler C."/>
            <person name="Glodek A."/>
            <person name="Gu Z."/>
            <person name="Holt R.A."/>
            <person name="Jennings D."/>
            <person name="Kraft C.L."/>
            <person name="Lu F."/>
            <person name="Nguyen T."/>
            <person name="Nusskern D.R."/>
            <person name="Pfannkoch C.M."/>
            <person name="Sitter C."/>
            <person name="Sutton G.G."/>
            <person name="Venter J.C."/>
            <person name="Wang Z."/>
            <person name="Woodage T."/>
            <person name="Zheng X.H."/>
            <person name="Zhong F."/>
        </authorList>
    </citation>
    <scope>NUCLEOTIDE SEQUENCE [LARGE SCALE GENOMIC DNA]</scope>
    <source>
        <strain>BN</strain>
        <strain evidence="3">Sprague-Dawley</strain>
    </source>
</reference>
<evidence type="ECO:0000313" key="3">
    <source>
        <dbReference type="Proteomes" id="UP000234681"/>
    </source>
</evidence>
<dbReference type="AlphaFoldDB" id="A6IED4"/>
<sequence>MTGVMAPVTCGTGPRSPGSMLCTSSVTMKTSGTHLSSPTFSQPHQ</sequence>
<feature type="region of interest" description="Disordered" evidence="1">
    <location>
        <begin position="1"/>
        <end position="45"/>
    </location>
</feature>
<dbReference type="Proteomes" id="UP000234681">
    <property type="component" value="Chromosome 4"/>
</dbReference>
<proteinExistence type="predicted"/>
<dbReference type="EMBL" id="CH473959">
    <property type="protein sequence ID" value="EDM15221.1"/>
    <property type="molecule type" value="Genomic_DNA"/>
</dbReference>
<feature type="compositionally biased region" description="Polar residues" evidence="1">
    <location>
        <begin position="21"/>
        <end position="45"/>
    </location>
</feature>